<protein>
    <submittedName>
        <fullName evidence="1">Uncharacterized protein</fullName>
    </submittedName>
</protein>
<organism evidence="1 2">
    <name type="scientific">Paeniglutamicibacter cryotolerans</name>
    <dbReference type="NCBI Taxonomy" id="670079"/>
    <lineage>
        <taxon>Bacteria</taxon>
        <taxon>Bacillati</taxon>
        <taxon>Actinomycetota</taxon>
        <taxon>Actinomycetes</taxon>
        <taxon>Micrococcales</taxon>
        <taxon>Micrococcaceae</taxon>
        <taxon>Paeniglutamicibacter</taxon>
    </lineage>
</organism>
<dbReference type="RefSeq" id="WP_246380848.1">
    <property type="nucleotide sequence ID" value="NZ_BAABGK010000012.1"/>
</dbReference>
<dbReference type="EMBL" id="JACHVS010000002">
    <property type="protein sequence ID" value="MBB2997463.1"/>
    <property type="molecule type" value="Genomic_DNA"/>
</dbReference>
<evidence type="ECO:0000313" key="2">
    <source>
        <dbReference type="Proteomes" id="UP000523000"/>
    </source>
</evidence>
<reference evidence="1 2" key="1">
    <citation type="submission" date="2020-08" db="EMBL/GenBank/DDBJ databases">
        <title>Sequencing the genomes of 1000 actinobacteria strains.</title>
        <authorList>
            <person name="Klenk H.-P."/>
        </authorList>
    </citation>
    <scope>NUCLEOTIDE SEQUENCE [LARGE SCALE GENOMIC DNA]</scope>
    <source>
        <strain evidence="1 2">DSM 22826</strain>
    </source>
</reference>
<sequence>MDPSKRSKPIARLRIEAMTRGAAPVRTCDLSSKYVTSRVQCNEFSMAQCPRTQVFSCRGLPR</sequence>
<keyword evidence="2" id="KW-1185">Reference proteome</keyword>
<gene>
    <name evidence="1" type="ORF">E9229_003710</name>
</gene>
<accession>A0A839QPD0</accession>
<evidence type="ECO:0000313" key="1">
    <source>
        <dbReference type="EMBL" id="MBB2997463.1"/>
    </source>
</evidence>
<name>A0A839QPD0_9MICC</name>
<dbReference type="Proteomes" id="UP000523000">
    <property type="component" value="Unassembled WGS sequence"/>
</dbReference>
<dbReference type="AlphaFoldDB" id="A0A839QPD0"/>
<proteinExistence type="predicted"/>
<comment type="caution">
    <text evidence="1">The sequence shown here is derived from an EMBL/GenBank/DDBJ whole genome shotgun (WGS) entry which is preliminary data.</text>
</comment>